<name>A0A069D2X4_9BACE</name>
<accession>A0A069D2X4</accession>
<dbReference type="Pfam" id="PF15869">
    <property type="entry name" value="TolB_like"/>
    <property type="match status" value="1"/>
</dbReference>
<reference evidence="1 2" key="1">
    <citation type="journal article" date="2015" name="Microbes Environ.">
        <title>Distribution and evolution of nitrogen fixation genes in the phylum bacteroidetes.</title>
        <authorList>
            <person name="Inoue J."/>
            <person name="Oshima K."/>
            <person name="Suda W."/>
            <person name="Sakamoto M."/>
            <person name="Iino T."/>
            <person name="Noda S."/>
            <person name="Hongoh Y."/>
            <person name="Hattori M."/>
            <person name="Ohkuma M."/>
        </authorList>
    </citation>
    <scope>NUCLEOTIDE SEQUENCE [LARGE SCALE GENOMIC DNA]</scope>
    <source>
        <strain evidence="1 2">JCM 15093</strain>
    </source>
</reference>
<proteinExistence type="predicted"/>
<organism evidence="1 2">
    <name type="scientific">Bacteroides graminisolvens DSM 19988 = JCM 15093</name>
    <dbReference type="NCBI Taxonomy" id="1121097"/>
    <lineage>
        <taxon>Bacteria</taxon>
        <taxon>Pseudomonadati</taxon>
        <taxon>Bacteroidota</taxon>
        <taxon>Bacteroidia</taxon>
        <taxon>Bacteroidales</taxon>
        <taxon>Bacteroidaceae</taxon>
        <taxon>Bacteroides</taxon>
    </lineage>
</organism>
<dbReference type="AlphaFoldDB" id="A0A069D2X4"/>
<comment type="caution">
    <text evidence="1">The sequence shown here is derived from an EMBL/GenBank/DDBJ whole genome shotgun (WGS) entry which is preliminary data.</text>
</comment>
<protein>
    <submittedName>
        <fullName evidence="1">Uncharacterized protein</fullName>
    </submittedName>
</protein>
<dbReference type="STRING" id="1121097.GCA_000428125_02210"/>
<evidence type="ECO:0000313" key="2">
    <source>
        <dbReference type="Proteomes" id="UP000027601"/>
    </source>
</evidence>
<sequence length="78" mass="8923">MGFSDVQVAENAIYAVFHGRSFKEIVKSAQAGVDLPDDGQFIYVFNLKGDPICKYVLDDYIYGIFVDEKKYYCCCRCE</sequence>
<dbReference type="Proteomes" id="UP000027601">
    <property type="component" value="Unassembled WGS sequence"/>
</dbReference>
<gene>
    <name evidence="1" type="ORF">JCM15093_1846</name>
</gene>
<evidence type="ECO:0000313" key="1">
    <source>
        <dbReference type="EMBL" id="GAK36665.1"/>
    </source>
</evidence>
<dbReference type="EMBL" id="BAJS01000009">
    <property type="protein sequence ID" value="GAK36665.1"/>
    <property type="molecule type" value="Genomic_DNA"/>
</dbReference>
<keyword evidence="2" id="KW-1185">Reference proteome</keyword>